<dbReference type="GO" id="GO:0000976">
    <property type="term" value="F:transcription cis-regulatory region binding"/>
    <property type="evidence" value="ECO:0007669"/>
    <property type="project" value="TreeGrafter"/>
</dbReference>
<dbReference type="Gene3D" id="1.10.357.10">
    <property type="entry name" value="Tetracycline Repressor, domain 2"/>
    <property type="match status" value="1"/>
</dbReference>
<dbReference type="Pfam" id="PF00440">
    <property type="entry name" value="TetR_N"/>
    <property type="match status" value="1"/>
</dbReference>
<keyword evidence="1" id="KW-0678">Repressor</keyword>
<dbReference type="InterPro" id="IPR023772">
    <property type="entry name" value="DNA-bd_HTH_TetR-type_CS"/>
</dbReference>
<dbReference type="InterPro" id="IPR013572">
    <property type="entry name" value="Tscrpt_reg_MAATS_C"/>
</dbReference>
<dbReference type="PROSITE" id="PS50977">
    <property type="entry name" value="HTH_TETR_2"/>
    <property type="match status" value="1"/>
</dbReference>
<proteinExistence type="predicted"/>
<gene>
    <name evidence="7" type="ORF">C1704_07590</name>
</gene>
<evidence type="ECO:0000256" key="2">
    <source>
        <dbReference type="ARBA" id="ARBA00023015"/>
    </source>
</evidence>
<dbReference type="AlphaFoldDB" id="A0A2S5SVT8"/>
<dbReference type="PANTHER" id="PTHR30055:SF240">
    <property type="entry name" value="HTH-TYPE TRANSCRIPTIONAL REGULATOR ACRR"/>
    <property type="match status" value="1"/>
</dbReference>
<keyword evidence="8" id="KW-1185">Reference proteome</keyword>
<accession>A0A2S5SVT8</accession>
<dbReference type="InterPro" id="IPR009057">
    <property type="entry name" value="Homeodomain-like_sf"/>
</dbReference>
<dbReference type="PROSITE" id="PS01081">
    <property type="entry name" value="HTH_TETR_1"/>
    <property type="match status" value="1"/>
</dbReference>
<evidence type="ECO:0000259" key="6">
    <source>
        <dbReference type="PROSITE" id="PS50977"/>
    </source>
</evidence>
<dbReference type="InterPro" id="IPR036271">
    <property type="entry name" value="Tet_transcr_reg_TetR-rel_C_sf"/>
</dbReference>
<protein>
    <submittedName>
        <fullName evidence="7">TetR family transcriptional regulator</fullName>
    </submittedName>
</protein>
<keyword evidence="4" id="KW-0804">Transcription</keyword>
<dbReference type="EMBL" id="PSNX01000005">
    <property type="protein sequence ID" value="PPE66836.1"/>
    <property type="molecule type" value="Genomic_DNA"/>
</dbReference>
<evidence type="ECO:0000256" key="3">
    <source>
        <dbReference type="ARBA" id="ARBA00023125"/>
    </source>
</evidence>
<dbReference type="SUPFAM" id="SSF46689">
    <property type="entry name" value="Homeodomain-like"/>
    <property type="match status" value="1"/>
</dbReference>
<dbReference type="InterPro" id="IPR001647">
    <property type="entry name" value="HTH_TetR"/>
</dbReference>
<dbReference type="PANTHER" id="PTHR30055">
    <property type="entry name" value="HTH-TYPE TRANSCRIPTIONAL REGULATOR RUTR"/>
    <property type="match status" value="1"/>
</dbReference>
<keyword evidence="3 5" id="KW-0238">DNA-binding</keyword>
<dbReference type="Pfam" id="PF08361">
    <property type="entry name" value="TetR_C_2"/>
    <property type="match status" value="1"/>
</dbReference>
<evidence type="ECO:0000313" key="8">
    <source>
        <dbReference type="Proteomes" id="UP000238605"/>
    </source>
</evidence>
<organism evidence="7 8">
    <name type="scientific">Caldimonas caldifontis</name>
    <dbReference type="NCBI Taxonomy" id="1452508"/>
    <lineage>
        <taxon>Bacteria</taxon>
        <taxon>Pseudomonadati</taxon>
        <taxon>Pseudomonadota</taxon>
        <taxon>Betaproteobacteria</taxon>
        <taxon>Burkholderiales</taxon>
        <taxon>Sphaerotilaceae</taxon>
        <taxon>Caldimonas</taxon>
    </lineage>
</organism>
<evidence type="ECO:0000256" key="4">
    <source>
        <dbReference type="ARBA" id="ARBA00023163"/>
    </source>
</evidence>
<evidence type="ECO:0000313" key="7">
    <source>
        <dbReference type="EMBL" id="PPE66836.1"/>
    </source>
</evidence>
<sequence>MHDMVRRTKEEAEQTRCQILAAARRCFHARGVSATSLEHIAQEAGVTRGAIYWHFANKEELFKAMCDEVELPLMDRTDFTLLQDKNHEPLERLRNFMNELADAVLQASPLRQTVEILNYKCEFVGPMGHGLEQHLAELREFREKLLRVYRDAASAGQLRAGLDPQLAAMESMYFLIGLLRVALIDEQGDLVRRDLRALIDAHVQGRRRVG</sequence>
<name>A0A2S5SVT8_9BURK</name>
<evidence type="ECO:0000256" key="5">
    <source>
        <dbReference type="PROSITE-ProRule" id="PRU00335"/>
    </source>
</evidence>
<keyword evidence="2" id="KW-0805">Transcription regulation</keyword>
<dbReference type="SUPFAM" id="SSF48498">
    <property type="entry name" value="Tetracyclin repressor-like, C-terminal domain"/>
    <property type="match status" value="1"/>
</dbReference>
<dbReference type="GO" id="GO:0003700">
    <property type="term" value="F:DNA-binding transcription factor activity"/>
    <property type="evidence" value="ECO:0007669"/>
    <property type="project" value="TreeGrafter"/>
</dbReference>
<dbReference type="InterPro" id="IPR050109">
    <property type="entry name" value="HTH-type_TetR-like_transc_reg"/>
</dbReference>
<comment type="caution">
    <text evidence="7">The sequence shown here is derived from an EMBL/GenBank/DDBJ whole genome shotgun (WGS) entry which is preliminary data.</text>
</comment>
<feature type="DNA-binding region" description="H-T-H motif" evidence="5">
    <location>
        <begin position="36"/>
        <end position="55"/>
    </location>
</feature>
<evidence type="ECO:0000256" key="1">
    <source>
        <dbReference type="ARBA" id="ARBA00022491"/>
    </source>
</evidence>
<reference evidence="7 8" key="1">
    <citation type="submission" date="2018-02" db="EMBL/GenBank/DDBJ databases">
        <title>Reclassifiation of [Polyangium] brachysporum DSM 7029 as Guopingzhaonella breviflexa gen. nov., sp. nov., a member of the family Comamonadaceae.</title>
        <authorList>
            <person name="Tang B."/>
        </authorList>
    </citation>
    <scope>NUCLEOTIDE SEQUENCE [LARGE SCALE GENOMIC DNA]</scope>
    <source>
        <strain evidence="7 8">BCRC 80649</strain>
    </source>
</reference>
<dbReference type="PRINTS" id="PR00455">
    <property type="entry name" value="HTHTETR"/>
</dbReference>
<feature type="domain" description="HTH tetR-type" evidence="6">
    <location>
        <begin position="13"/>
        <end position="73"/>
    </location>
</feature>
<dbReference type="Proteomes" id="UP000238605">
    <property type="component" value="Unassembled WGS sequence"/>
</dbReference>